<dbReference type="InterPro" id="IPR009057">
    <property type="entry name" value="Homeodomain-like_sf"/>
</dbReference>
<gene>
    <name evidence="1" type="ORF">S06H3_58874</name>
</gene>
<name>X1QS45_9ZZZZ</name>
<sequence>MKQIYVESYYRNGYSRFMKYINNILDHPKRENIEKRLEVIGFFDEFGAGATRRAFGKSRSTIYLWKQKLKKAGGKLSALAPGDKTPLHRRRRIVHPFIEDFILDYRNNHPGVDKTTITPALTAACNLHGIEPVSESTVGRIIHDLKAKGRIPRSNK</sequence>
<organism evidence="1">
    <name type="scientific">marine sediment metagenome</name>
    <dbReference type="NCBI Taxonomy" id="412755"/>
    <lineage>
        <taxon>unclassified sequences</taxon>
        <taxon>metagenomes</taxon>
        <taxon>ecological metagenomes</taxon>
    </lineage>
</organism>
<dbReference type="SUPFAM" id="SSF46689">
    <property type="entry name" value="Homeodomain-like"/>
    <property type="match status" value="1"/>
</dbReference>
<dbReference type="EMBL" id="BARV01038166">
    <property type="protein sequence ID" value="GAI57626.1"/>
    <property type="molecule type" value="Genomic_DNA"/>
</dbReference>
<evidence type="ECO:0000313" key="1">
    <source>
        <dbReference type="EMBL" id="GAI57626.1"/>
    </source>
</evidence>
<comment type="caution">
    <text evidence="1">The sequence shown here is derived from an EMBL/GenBank/DDBJ whole genome shotgun (WGS) entry which is preliminary data.</text>
</comment>
<accession>X1QS45</accession>
<reference evidence="1" key="1">
    <citation type="journal article" date="2014" name="Front. Microbiol.">
        <title>High frequency of phylogenetically diverse reductive dehalogenase-homologous genes in deep subseafloor sedimentary metagenomes.</title>
        <authorList>
            <person name="Kawai M."/>
            <person name="Futagami T."/>
            <person name="Toyoda A."/>
            <person name="Takaki Y."/>
            <person name="Nishi S."/>
            <person name="Hori S."/>
            <person name="Arai W."/>
            <person name="Tsubouchi T."/>
            <person name="Morono Y."/>
            <person name="Uchiyama I."/>
            <person name="Ito T."/>
            <person name="Fujiyama A."/>
            <person name="Inagaki F."/>
            <person name="Takami H."/>
        </authorList>
    </citation>
    <scope>NUCLEOTIDE SEQUENCE</scope>
    <source>
        <strain evidence="1">Expedition CK06-06</strain>
    </source>
</reference>
<dbReference type="AlphaFoldDB" id="X1QS45"/>
<protein>
    <submittedName>
        <fullName evidence="1">Uncharacterized protein</fullName>
    </submittedName>
</protein>
<proteinExistence type="predicted"/>
<feature type="non-terminal residue" evidence="1">
    <location>
        <position position="156"/>
    </location>
</feature>